<dbReference type="EMBL" id="OANS01000001">
    <property type="protein sequence ID" value="SNX28099.1"/>
    <property type="molecule type" value="Genomic_DNA"/>
</dbReference>
<keyword evidence="2" id="KW-1185">Reference proteome</keyword>
<protein>
    <submittedName>
        <fullName evidence="1">Uncharacterized protein</fullName>
    </submittedName>
</protein>
<proteinExistence type="predicted"/>
<gene>
    <name evidence="1" type="ORF">SAMN06295945_0420</name>
</gene>
<evidence type="ECO:0000313" key="1">
    <source>
        <dbReference type="EMBL" id="SNX28099.1"/>
    </source>
</evidence>
<name>A0A240DY25_9BURK</name>
<accession>A0A240DY25</accession>
<dbReference type="Proteomes" id="UP000218069">
    <property type="component" value="Unassembled WGS sequence"/>
</dbReference>
<reference evidence="2" key="1">
    <citation type="submission" date="2017-08" db="EMBL/GenBank/DDBJ databases">
        <authorList>
            <person name="Varghese N."/>
            <person name="Submissions S."/>
        </authorList>
    </citation>
    <scope>NUCLEOTIDE SEQUENCE [LARGE SCALE GENOMIC DNA]</scope>
    <source>
        <strain evidence="2">AP-Melu-1000-B4</strain>
    </source>
</reference>
<organism evidence="1 2">
    <name type="scientific">Polynucleobacter meluiroseus</name>
    <dbReference type="NCBI Taxonomy" id="1938814"/>
    <lineage>
        <taxon>Bacteria</taxon>
        <taxon>Pseudomonadati</taxon>
        <taxon>Pseudomonadota</taxon>
        <taxon>Betaproteobacteria</taxon>
        <taxon>Burkholderiales</taxon>
        <taxon>Burkholderiaceae</taxon>
        <taxon>Polynucleobacter</taxon>
    </lineage>
</organism>
<dbReference type="AlphaFoldDB" id="A0A240DY25"/>
<sequence length="30" mass="3599">MAEKTKAKDFFILGSVFKEKKLMIQKNYYV</sequence>
<evidence type="ECO:0000313" key="2">
    <source>
        <dbReference type="Proteomes" id="UP000218069"/>
    </source>
</evidence>